<evidence type="ECO:0000259" key="7">
    <source>
        <dbReference type="Pfam" id="PF03458"/>
    </source>
</evidence>
<proteinExistence type="predicted"/>
<comment type="caution">
    <text evidence="8">The sequence shown here is derived from an EMBL/GenBank/DDBJ whole genome shotgun (WGS) entry which is preliminary data.</text>
</comment>
<dbReference type="Proteomes" id="UP000075321">
    <property type="component" value="Unassembled WGS sequence"/>
</dbReference>
<evidence type="ECO:0000256" key="6">
    <source>
        <dbReference type="SAM" id="Phobius"/>
    </source>
</evidence>
<evidence type="ECO:0000256" key="5">
    <source>
        <dbReference type="ARBA" id="ARBA00023136"/>
    </source>
</evidence>
<evidence type="ECO:0000256" key="1">
    <source>
        <dbReference type="ARBA" id="ARBA00004651"/>
    </source>
</evidence>
<feature type="domain" description="Glycine transporter" evidence="7">
    <location>
        <begin position="2"/>
        <end position="69"/>
    </location>
</feature>
<dbReference type="PANTHER" id="PTHR30506:SF3">
    <property type="entry name" value="UPF0126 INNER MEMBRANE PROTEIN YADS-RELATED"/>
    <property type="match status" value="1"/>
</dbReference>
<feature type="transmembrane region" description="Helical" evidence="6">
    <location>
        <begin position="111"/>
        <end position="132"/>
    </location>
</feature>
<dbReference type="Pfam" id="PF03458">
    <property type="entry name" value="Gly_transporter"/>
    <property type="match status" value="2"/>
</dbReference>
<evidence type="ECO:0000313" key="8">
    <source>
        <dbReference type="EMBL" id="KYH23855.1"/>
    </source>
</evidence>
<dbReference type="OrthoDB" id="116318at2157"/>
<evidence type="ECO:0000313" key="9">
    <source>
        <dbReference type="Proteomes" id="UP000075321"/>
    </source>
</evidence>
<keyword evidence="2" id="KW-1003">Cell membrane</keyword>
<name>A0A151A892_9EURY</name>
<dbReference type="InterPro" id="IPR005115">
    <property type="entry name" value="Gly_transporter"/>
</dbReference>
<gene>
    <name evidence="8" type="ORF">HAPAU_39340</name>
</gene>
<feature type="domain" description="Glycine transporter" evidence="7">
    <location>
        <begin position="87"/>
        <end position="159"/>
    </location>
</feature>
<keyword evidence="9" id="KW-1185">Reference proteome</keyword>
<dbReference type="PATRIC" id="fig|1008153.3.peg.4208"/>
<keyword evidence="3 6" id="KW-0812">Transmembrane</keyword>
<protein>
    <recommendedName>
        <fullName evidence="7">Glycine transporter domain-containing protein</fullName>
    </recommendedName>
</protein>
<feature type="transmembrane region" description="Helical" evidence="6">
    <location>
        <begin position="24"/>
        <end position="45"/>
    </location>
</feature>
<dbReference type="AlphaFoldDB" id="A0A151A892"/>
<organism evidence="8 9">
    <name type="scientific">Halalkalicoccus paucihalophilus</name>
    <dbReference type="NCBI Taxonomy" id="1008153"/>
    <lineage>
        <taxon>Archaea</taxon>
        <taxon>Methanobacteriati</taxon>
        <taxon>Methanobacteriota</taxon>
        <taxon>Stenosarchaea group</taxon>
        <taxon>Halobacteria</taxon>
        <taxon>Halobacteriales</taxon>
        <taxon>Halococcaceae</taxon>
        <taxon>Halalkalicoccus</taxon>
    </lineage>
</organism>
<evidence type="ECO:0000256" key="4">
    <source>
        <dbReference type="ARBA" id="ARBA00022989"/>
    </source>
</evidence>
<accession>A0A151A892</accession>
<reference evidence="8 9" key="1">
    <citation type="submission" date="2016-02" db="EMBL/GenBank/DDBJ databases">
        <title>Genome sequence of Halalkalicoccus paucihalophilus DSM 24557.</title>
        <authorList>
            <person name="Poehlein A."/>
            <person name="Daniel R."/>
        </authorList>
    </citation>
    <scope>NUCLEOTIDE SEQUENCE [LARGE SCALE GENOMIC DNA]</scope>
    <source>
        <strain evidence="8 9">DSM 24557</strain>
    </source>
</reference>
<comment type="subcellular location">
    <subcellularLocation>
        <location evidence="1">Cell membrane</location>
        <topology evidence="1">Multi-pass membrane protein</topology>
    </subcellularLocation>
</comment>
<dbReference type="GO" id="GO:0005886">
    <property type="term" value="C:plasma membrane"/>
    <property type="evidence" value="ECO:0007669"/>
    <property type="project" value="UniProtKB-SubCell"/>
</dbReference>
<dbReference type="RefSeq" id="WP_066385863.1">
    <property type="nucleotide sequence ID" value="NZ_LTAZ01000017.1"/>
</dbReference>
<dbReference type="EMBL" id="LTAZ01000017">
    <property type="protein sequence ID" value="KYH23855.1"/>
    <property type="molecule type" value="Genomic_DNA"/>
</dbReference>
<evidence type="ECO:0000256" key="3">
    <source>
        <dbReference type="ARBA" id="ARBA00022692"/>
    </source>
</evidence>
<evidence type="ECO:0000256" key="2">
    <source>
        <dbReference type="ARBA" id="ARBA00022475"/>
    </source>
</evidence>
<keyword evidence="5 6" id="KW-0472">Membrane</keyword>
<dbReference type="PANTHER" id="PTHR30506">
    <property type="entry name" value="INNER MEMBRANE PROTEIN"/>
    <property type="match status" value="1"/>
</dbReference>
<keyword evidence="4 6" id="KW-1133">Transmembrane helix</keyword>
<sequence length="210" mass="21052">MNAIGLIAFALVGAAKAIRERFDLFGVVVVGLATAFVGGATRDVLINRVPLVLSSPGEIALGLFGVSLAVGVSAALESPDDHPVTVVSDAVGLAAFATAGSIVAADTGLSGFGIVVVATINAVGGGACADVLLDRPPFVLLTDFYASCAVLGGGVFWTVTAIGGAESVAAALCAAATVGTRLAAVTYGWELPTAQRIGQALTWPRTERRR</sequence>